<feature type="compositionally biased region" description="Polar residues" evidence="1">
    <location>
        <begin position="110"/>
        <end position="126"/>
    </location>
</feature>
<organism evidence="2 3">
    <name type="scientific">Psilocybe cyanescens</name>
    <dbReference type="NCBI Taxonomy" id="93625"/>
    <lineage>
        <taxon>Eukaryota</taxon>
        <taxon>Fungi</taxon>
        <taxon>Dikarya</taxon>
        <taxon>Basidiomycota</taxon>
        <taxon>Agaricomycotina</taxon>
        <taxon>Agaricomycetes</taxon>
        <taxon>Agaricomycetidae</taxon>
        <taxon>Agaricales</taxon>
        <taxon>Agaricineae</taxon>
        <taxon>Strophariaceae</taxon>
        <taxon>Psilocybe</taxon>
    </lineage>
</organism>
<dbReference type="Proteomes" id="UP000283269">
    <property type="component" value="Unassembled WGS sequence"/>
</dbReference>
<evidence type="ECO:0000313" key="3">
    <source>
        <dbReference type="Proteomes" id="UP000283269"/>
    </source>
</evidence>
<gene>
    <name evidence="2" type="ORF">CVT25_010092</name>
</gene>
<comment type="caution">
    <text evidence="2">The sequence shown here is derived from an EMBL/GenBank/DDBJ whole genome shotgun (WGS) entry which is preliminary data.</text>
</comment>
<reference evidence="2 3" key="1">
    <citation type="journal article" date="2018" name="Evol. Lett.">
        <title>Horizontal gene cluster transfer increased hallucinogenic mushroom diversity.</title>
        <authorList>
            <person name="Reynolds H.T."/>
            <person name="Vijayakumar V."/>
            <person name="Gluck-Thaler E."/>
            <person name="Korotkin H.B."/>
            <person name="Matheny P.B."/>
            <person name="Slot J.C."/>
        </authorList>
    </citation>
    <scope>NUCLEOTIDE SEQUENCE [LARGE SCALE GENOMIC DNA]</scope>
    <source>
        <strain evidence="2 3">2631</strain>
    </source>
</reference>
<feature type="compositionally biased region" description="Low complexity" evidence="1">
    <location>
        <begin position="69"/>
        <end position="80"/>
    </location>
</feature>
<accession>A0A409XGS6</accession>
<keyword evidence="3" id="KW-1185">Reference proteome</keyword>
<dbReference type="AlphaFoldDB" id="A0A409XGS6"/>
<evidence type="ECO:0000256" key="1">
    <source>
        <dbReference type="SAM" id="MobiDB-lite"/>
    </source>
</evidence>
<dbReference type="EMBL" id="NHYD01001768">
    <property type="protein sequence ID" value="PPQ89949.1"/>
    <property type="molecule type" value="Genomic_DNA"/>
</dbReference>
<sequence length="181" mass="20168">MIIFLLYKCQTWRSRDNNSDIGSVAHESDGIYATDYHDYGAGMDEDEEEILEHSANDADQQSGMNTPCDDNNGNNSDNNSINSLADLLDFGHTFSTTTIPGNDNIESDSDASTVLSSVDSSNRQTSEMNSLNYEYIEEEEISARLSYADKMRILDEILDGHPDVVSDDSDDGFIWNNRKQG</sequence>
<dbReference type="InParanoid" id="A0A409XGS6"/>
<name>A0A409XGS6_PSICY</name>
<protein>
    <submittedName>
        <fullName evidence="2">Uncharacterized protein</fullName>
    </submittedName>
</protein>
<feature type="region of interest" description="Disordered" evidence="1">
    <location>
        <begin position="101"/>
        <end position="126"/>
    </location>
</feature>
<evidence type="ECO:0000313" key="2">
    <source>
        <dbReference type="EMBL" id="PPQ89949.1"/>
    </source>
</evidence>
<feature type="region of interest" description="Disordered" evidence="1">
    <location>
        <begin position="55"/>
        <end position="80"/>
    </location>
</feature>
<proteinExistence type="predicted"/>